<evidence type="ECO:0000256" key="5">
    <source>
        <dbReference type="ARBA" id="ARBA00023136"/>
    </source>
</evidence>
<dbReference type="Gene3D" id="6.10.340.10">
    <property type="match status" value="1"/>
</dbReference>
<evidence type="ECO:0000256" key="4">
    <source>
        <dbReference type="ARBA" id="ARBA00022679"/>
    </source>
</evidence>
<dbReference type="Proteomes" id="UP001596989">
    <property type="component" value="Unassembled WGS sequence"/>
</dbReference>
<feature type="transmembrane region" description="Helical" evidence="6">
    <location>
        <begin position="303"/>
        <end position="322"/>
    </location>
</feature>
<dbReference type="EMBL" id="JBHTJZ010000028">
    <property type="protein sequence ID" value="MFD0961032.1"/>
    <property type="molecule type" value="Genomic_DNA"/>
</dbReference>
<reference evidence="9" key="1">
    <citation type="journal article" date="2019" name="Int. J. Syst. Evol. Microbiol.">
        <title>The Global Catalogue of Microorganisms (GCM) 10K type strain sequencing project: providing services to taxonomists for standard genome sequencing and annotation.</title>
        <authorList>
            <consortium name="The Broad Institute Genomics Platform"/>
            <consortium name="The Broad Institute Genome Sequencing Center for Infectious Disease"/>
            <person name="Wu L."/>
            <person name="Ma J."/>
        </authorList>
    </citation>
    <scope>NUCLEOTIDE SEQUENCE [LARGE SCALE GENOMIC DNA]</scope>
    <source>
        <strain evidence="9">CCUG 59129</strain>
    </source>
</reference>
<evidence type="ECO:0000313" key="9">
    <source>
        <dbReference type="Proteomes" id="UP001596989"/>
    </source>
</evidence>
<dbReference type="SUPFAM" id="SSF55874">
    <property type="entry name" value="ATPase domain of HSP90 chaperone/DNA topoisomerase II/histidine kinase"/>
    <property type="match status" value="1"/>
</dbReference>
<evidence type="ECO:0000256" key="2">
    <source>
        <dbReference type="ARBA" id="ARBA00022475"/>
    </source>
</evidence>
<dbReference type="InterPro" id="IPR010559">
    <property type="entry name" value="Sig_transdc_His_kin_internal"/>
</dbReference>
<evidence type="ECO:0000259" key="7">
    <source>
        <dbReference type="PROSITE" id="PS50885"/>
    </source>
</evidence>
<keyword evidence="6" id="KW-0812">Transmembrane</keyword>
<dbReference type="PANTHER" id="PTHR34220">
    <property type="entry name" value="SENSOR HISTIDINE KINASE YPDA"/>
    <property type="match status" value="1"/>
</dbReference>
<gene>
    <name evidence="8" type="ORF">ACFQ2I_16715</name>
</gene>
<proteinExistence type="predicted"/>
<dbReference type="GO" id="GO:0004673">
    <property type="term" value="F:protein histidine kinase activity"/>
    <property type="evidence" value="ECO:0007669"/>
    <property type="project" value="UniProtKB-EC"/>
</dbReference>
<dbReference type="InterPro" id="IPR050640">
    <property type="entry name" value="Bact_2-comp_sensor_kinase"/>
</dbReference>
<accession>A0ABW3HU12</accession>
<keyword evidence="2" id="KW-1003">Cell membrane</keyword>
<dbReference type="EC" id="2.7.13.3" evidence="8"/>
<evidence type="ECO:0000256" key="1">
    <source>
        <dbReference type="ARBA" id="ARBA00004651"/>
    </source>
</evidence>
<keyword evidence="6" id="KW-1133">Transmembrane helix</keyword>
<organism evidence="8 9">
    <name type="scientific">Paenibacillus chungangensis</name>
    <dbReference type="NCBI Taxonomy" id="696535"/>
    <lineage>
        <taxon>Bacteria</taxon>
        <taxon>Bacillati</taxon>
        <taxon>Bacillota</taxon>
        <taxon>Bacilli</taxon>
        <taxon>Bacillales</taxon>
        <taxon>Paenibacillaceae</taxon>
        <taxon>Paenibacillus</taxon>
    </lineage>
</organism>
<keyword evidence="9" id="KW-1185">Reference proteome</keyword>
<comment type="caution">
    <text evidence="8">The sequence shown here is derived from an EMBL/GenBank/DDBJ whole genome shotgun (WGS) entry which is preliminary data.</text>
</comment>
<dbReference type="Pfam" id="PF06580">
    <property type="entry name" value="His_kinase"/>
    <property type="match status" value="1"/>
</dbReference>
<dbReference type="CDD" id="cd06225">
    <property type="entry name" value="HAMP"/>
    <property type="match status" value="1"/>
</dbReference>
<dbReference type="InterPro" id="IPR003660">
    <property type="entry name" value="HAMP_dom"/>
</dbReference>
<evidence type="ECO:0000313" key="8">
    <source>
        <dbReference type="EMBL" id="MFD0961032.1"/>
    </source>
</evidence>
<keyword evidence="3" id="KW-0597">Phosphoprotein</keyword>
<dbReference type="SUPFAM" id="SSF158472">
    <property type="entry name" value="HAMP domain-like"/>
    <property type="match status" value="1"/>
</dbReference>
<sequence>MHRFMKGKRFTIFGKLVLAFLIVMAPLLVLGATISERGAGIVEKEISNSLRQQVQFYLLSLETEIDRMTDLQREFMNDEDLDSLSLMVQRMSLYEQLSAVKRLQARLRMIKESSAYISTATAYIPSINRIVSSDGDIQELDQAALDDVKESSLRSAHPFVHQNDRLFIREFYPSPYHLKVRNPNFILELEISISELYRFLEQLPGYNYGGAALINDDTVIVSGKHAKSFEGIKEKLDQEVFRWFDEDGTGLAEFGAAQLDMIARESGDYLITHRYSPYLNLHLIVYVPENEVMGPLDSYRTSLWAVLIAAFIVIPVFAYWIYRIIHRPLRKLVGAFRKVEAGIMQVEIRHESNDEFQYLYEKFNFMVSHLNKLIYEVYEQKIRLQQSELKQLQSQINPHFLYNSFYLIYRMTKAYDIENATRFTRFLGDYYQYITRNAKEEVLLEDEIRHIKSYIEIQSIRFGDRIRVNIEEMPEAMSRLQVPRLILQPIVENAYQYGFSGDTDNNLLRIGYRYERGKETESVAVVLITDNGIGMAPETLEQWRKKFASECHESEVTGMMNVHRRLRLKYGAVAGIRLENGDRGLSVAVMIPLPENSAEDIQHTMHTGGEPS</sequence>
<feature type="domain" description="HAMP" evidence="7">
    <location>
        <begin position="323"/>
        <end position="375"/>
    </location>
</feature>
<dbReference type="SMART" id="SM00304">
    <property type="entry name" value="HAMP"/>
    <property type="match status" value="1"/>
</dbReference>
<comment type="subcellular location">
    <subcellularLocation>
        <location evidence="1">Cell membrane</location>
        <topology evidence="1">Multi-pass membrane protein</topology>
    </subcellularLocation>
</comment>
<evidence type="ECO:0000256" key="6">
    <source>
        <dbReference type="SAM" id="Phobius"/>
    </source>
</evidence>
<keyword evidence="5 6" id="KW-0472">Membrane</keyword>
<dbReference type="Gene3D" id="3.30.565.10">
    <property type="entry name" value="Histidine kinase-like ATPase, C-terminal domain"/>
    <property type="match status" value="1"/>
</dbReference>
<keyword evidence="8" id="KW-0418">Kinase</keyword>
<dbReference type="PROSITE" id="PS50885">
    <property type="entry name" value="HAMP"/>
    <property type="match status" value="1"/>
</dbReference>
<name>A0ABW3HU12_9BACL</name>
<dbReference type="RefSeq" id="WP_377566206.1">
    <property type="nucleotide sequence ID" value="NZ_JBHTJZ010000028.1"/>
</dbReference>
<dbReference type="InterPro" id="IPR036890">
    <property type="entry name" value="HATPase_C_sf"/>
</dbReference>
<protein>
    <submittedName>
        <fullName evidence="8">Sensor histidine kinase</fullName>
        <ecNumber evidence="8">2.7.13.3</ecNumber>
    </submittedName>
</protein>
<dbReference type="PANTHER" id="PTHR34220:SF7">
    <property type="entry name" value="SENSOR HISTIDINE KINASE YPDA"/>
    <property type="match status" value="1"/>
</dbReference>
<dbReference type="Pfam" id="PF00672">
    <property type="entry name" value="HAMP"/>
    <property type="match status" value="1"/>
</dbReference>
<keyword evidence="4 8" id="KW-0808">Transferase</keyword>
<evidence type="ECO:0000256" key="3">
    <source>
        <dbReference type="ARBA" id="ARBA00022553"/>
    </source>
</evidence>